<proteinExistence type="predicted"/>
<organism evidence="1 2">
    <name type="scientific">Streptomyces flavalbus</name>
    <dbReference type="NCBI Taxonomy" id="2665155"/>
    <lineage>
        <taxon>Bacteria</taxon>
        <taxon>Bacillati</taxon>
        <taxon>Actinomycetota</taxon>
        <taxon>Actinomycetes</taxon>
        <taxon>Kitasatosporales</taxon>
        <taxon>Streptomycetaceae</taxon>
        <taxon>Streptomyces</taxon>
    </lineage>
</organism>
<protein>
    <submittedName>
        <fullName evidence="1">Uncharacterized protein</fullName>
    </submittedName>
</protein>
<sequence>MPDAFDCVAAHVRSACKNELICVHVDNAQQCEVKRHPSYEEFRHKAVASRASRATKSRLWDSMVAMGRLSDMRGDDKWRMILLDCLTPFLRKRSEMISRTFYADLHDIRSEMITTAMDTWKQTATGVAPREVPTLMVKASVTAAYRSAKIHSSEYEFENLDELHVPEDTTRTFAVTRSAIIHNADLRDPAIAEQVRGEAHGARLQKFVPQEVLTAFHEEVRAGTRSRSASILTTPTMLARTFVTGGDHYYHVSDFYPAFIGLPVAAEALDIPPSSAYRMVRAGSFPCPTTYMGRKLQVHTRALMHHMGVPDIIVHPDDVENGAAHARGGSV</sequence>
<gene>
    <name evidence="1" type="ORF">ACFQZ6_24765</name>
</gene>
<dbReference type="RefSeq" id="WP_381612626.1">
    <property type="nucleotide sequence ID" value="NZ_JBHTEB010000001.1"/>
</dbReference>
<name>A0ABW2WHU0_9ACTN</name>
<reference evidence="2" key="1">
    <citation type="journal article" date="2019" name="Int. J. Syst. Evol. Microbiol.">
        <title>The Global Catalogue of Microorganisms (GCM) 10K type strain sequencing project: providing services to taxonomists for standard genome sequencing and annotation.</title>
        <authorList>
            <consortium name="The Broad Institute Genomics Platform"/>
            <consortium name="The Broad Institute Genome Sequencing Center for Infectious Disease"/>
            <person name="Wu L."/>
            <person name="Ma J."/>
        </authorList>
    </citation>
    <scope>NUCLEOTIDE SEQUENCE [LARGE SCALE GENOMIC DNA]</scope>
    <source>
        <strain evidence="2">CGMCC 4.7400</strain>
    </source>
</reference>
<accession>A0ABW2WHU0</accession>
<evidence type="ECO:0000313" key="2">
    <source>
        <dbReference type="Proteomes" id="UP001597023"/>
    </source>
</evidence>
<keyword evidence="2" id="KW-1185">Reference proteome</keyword>
<comment type="caution">
    <text evidence="1">The sequence shown here is derived from an EMBL/GenBank/DDBJ whole genome shotgun (WGS) entry which is preliminary data.</text>
</comment>
<dbReference type="EMBL" id="JBHTEB010000001">
    <property type="protein sequence ID" value="MFD0317376.1"/>
    <property type="molecule type" value="Genomic_DNA"/>
</dbReference>
<dbReference type="Proteomes" id="UP001597023">
    <property type="component" value="Unassembled WGS sequence"/>
</dbReference>
<evidence type="ECO:0000313" key="1">
    <source>
        <dbReference type="EMBL" id="MFD0317376.1"/>
    </source>
</evidence>